<dbReference type="RefSeq" id="WP_111610493.1">
    <property type="nucleotide sequence ID" value="NZ_QLLK01000002.1"/>
</dbReference>
<evidence type="ECO:0000313" key="3">
    <source>
        <dbReference type="Proteomes" id="UP000249610"/>
    </source>
</evidence>
<sequence length="163" mass="18654">MLEIDPVIVIMSSILTVAFCLPFAYQMRKNNNKEVLLKAEITSLAESSGAKPEITEFWRQRYAIGLDSSLGVLLYLQQEPKHLVQTLDLKNFKKVNITKIFEETSDKTHVHKLPEYISLDFIPKSPEDKNVVLEIYDGEEFSDLQGETVLAEKWAALLNILIR</sequence>
<dbReference type="Proteomes" id="UP000249610">
    <property type="component" value="Unassembled WGS sequence"/>
</dbReference>
<name>A0A327PRJ6_9BACT</name>
<dbReference type="EMBL" id="QLLK01000002">
    <property type="protein sequence ID" value="RAI94177.1"/>
    <property type="molecule type" value="Genomic_DNA"/>
</dbReference>
<comment type="caution">
    <text evidence="2">The sequence shown here is derived from an EMBL/GenBank/DDBJ whole genome shotgun (WGS) entry which is preliminary data.</text>
</comment>
<evidence type="ECO:0000256" key="1">
    <source>
        <dbReference type="SAM" id="Phobius"/>
    </source>
</evidence>
<protein>
    <submittedName>
        <fullName evidence="2">Uncharacterized protein</fullName>
    </submittedName>
</protein>
<feature type="transmembrane region" description="Helical" evidence="1">
    <location>
        <begin position="6"/>
        <end position="25"/>
    </location>
</feature>
<gene>
    <name evidence="2" type="ORF">LV83_01085</name>
</gene>
<organism evidence="2 3">
    <name type="scientific">Algoriphagus yeomjeoni</name>
    <dbReference type="NCBI Taxonomy" id="291403"/>
    <lineage>
        <taxon>Bacteria</taxon>
        <taxon>Pseudomonadati</taxon>
        <taxon>Bacteroidota</taxon>
        <taxon>Cytophagia</taxon>
        <taxon>Cytophagales</taxon>
        <taxon>Cyclobacteriaceae</taxon>
        <taxon>Algoriphagus</taxon>
    </lineage>
</organism>
<keyword evidence="1" id="KW-0812">Transmembrane</keyword>
<dbReference type="OrthoDB" id="840309at2"/>
<dbReference type="AlphaFoldDB" id="A0A327PRJ6"/>
<accession>A0A327PRJ6</accession>
<keyword evidence="1" id="KW-0472">Membrane</keyword>
<proteinExistence type="predicted"/>
<reference evidence="2 3" key="1">
    <citation type="submission" date="2018-06" db="EMBL/GenBank/DDBJ databases">
        <title>Genomic Encyclopedia of Archaeal and Bacterial Type Strains, Phase II (KMG-II): from individual species to whole genera.</title>
        <authorList>
            <person name="Goeker M."/>
        </authorList>
    </citation>
    <scope>NUCLEOTIDE SEQUENCE [LARGE SCALE GENOMIC DNA]</scope>
    <source>
        <strain evidence="2 3">DSM 23446</strain>
    </source>
</reference>
<keyword evidence="1" id="KW-1133">Transmembrane helix</keyword>
<keyword evidence="3" id="KW-1185">Reference proteome</keyword>
<evidence type="ECO:0000313" key="2">
    <source>
        <dbReference type="EMBL" id="RAI94177.1"/>
    </source>
</evidence>